<dbReference type="InterPro" id="IPR052055">
    <property type="entry name" value="Hepadnavirus_pol/RT"/>
</dbReference>
<sequence>MKLTSRIRDDLIWWKENIIYSFNPILGPNFITEIFSDASLSGWGASCKEEKTHGFWNNEERQYHINYLELRAAFFGLKCFARKFRNCDILLRIDNTTAISYINRMDGIQFEHLSSMTKKIWSWCEHRNIWIFASYIPSKDNTVADEESRKLEPETEFSLSQKAFDHLCTTFGRPDIDLFASRINNKYPNYVFWKQDPGSIAIDAFTIEWNDSFFYAFPPFTLIPKVLKKIINDNARGILVVPYWPSQAWFPSACRCSNQNLLFLNLNLVFCVPPIGILIHYGTNFPWWNLIEQVYQQKNMTPEAIRISIASLSDSSLR</sequence>
<dbReference type="STRING" id="456900.A0A151IJK0"/>
<dbReference type="CDD" id="cd09275">
    <property type="entry name" value="RNase_HI_RT_DIRS1"/>
    <property type="match status" value="1"/>
</dbReference>
<reference evidence="1 2" key="1">
    <citation type="submission" date="2016-03" db="EMBL/GenBank/DDBJ databases">
        <title>Cyphomyrmex costatus WGS genome.</title>
        <authorList>
            <person name="Nygaard S."/>
            <person name="Hu H."/>
            <person name="Boomsma J."/>
            <person name="Zhang G."/>
        </authorList>
    </citation>
    <scope>NUCLEOTIDE SEQUENCE [LARGE SCALE GENOMIC DNA]</scope>
    <source>
        <strain evidence="1">MS0001</strain>
        <tissue evidence="1">Whole body</tissue>
    </source>
</reference>
<proteinExistence type="predicted"/>
<gene>
    <name evidence="1" type="ORF">ALC62_05720</name>
</gene>
<evidence type="ECO:0008006" key="3">
    <source>
        <dbReference type="Google" id="ProtNLM"/>
    </source>
</evidence>
<dbReference type="AlphaFoldDB" id="A0A151IJK0"/>
<evidence type="ECO:0000313" key="2">
    <source>
        <dbReference type="Proteomes" id="UP000078542"/>
    </source>
</evidence>
<dbReference type="Proteomes" id="UP000078542">
    <property type="component" value="Unassembled WGS sequence"/>
</dbReference>
<evidence type="ECO:0000313" key="1">
    <source>
        <dbReference type="EMBL" id="KYN03436.1"/>
    </source>
</evidence>
<dbReference type="PANTHER" id="PTHR33050">
    <property type="entry name" value="REVERSE TRANSCRIPTASE DOMAIN-CONTAINING PROTEIN"/>
    <property type="match status" value="1"/>
</dbReference>
<name>A0A151IJK0_9HYME</name>
<dbReference type="EMBL" id="KQ977340">
    <property type="protein sequence ID" value="KYN03436.1"/>
    <property type="molecule type" value="Genomic_DNA"/>
</dbReference>
<keyword evidence="2" id="KW-1185">Reference proteome</keyword>
<dbReference type="SUPFAM" id="SSF53098">
    <property type="entry name" value="Ribonuclease H-like"/>
    <property type="match status" value="1"/>
</dbReference>
<dbReference type="PANTHER" id="PTHR33050:SF7">
    <property type="entry name" value="RIBONUCLEASE H"/>
    <property type="match status" value="1"/>
</dbReference>
<dbReference type="InterPro" id="IPR012337">
    <property type="entry name" value="RNaseH-like_sf"/>
</dbReference>
<accession>A0A151IJK0</accession>
<organism evidence="1 2">
    <name type="scientific">Cyphomyrmex costatus</name>
    <dbReference type="NCBI Taxonomy" id="456900"/>
    <lineage>
        <taxon>Eukaryota</taxon>
        <taxon>Metazoa</taxon>
        <taxon>Ecdysozoa</taxon>
        <taxon>Arthropoda</taxon>
        <taxon>Hexapoda</taxon>
        <taxon>Insecta</taxon>
        <taxon>Pterygota</taxon>
        <taxon>Neoptera</taxon>
        <taxon>Endopterygota</taxon>
        <taxon>Hymenoptera</taxon>
        <taxon>Apocrita</taxon>
        <taxon>Aculeata</taxon>
        <taxon>Formicoidea</taxon>
        <taxon>Formicidae</taxon>
        <taxon>Myrmicinae</taxon>
        <taxon>Cyphomyrmex</taxon>
    </lineage>
</organism>
<protein>
    <recommendedName>
        <fullName evidence="3">Enzymatic polyprotein</fullName>
    </recommendedName>
</protein>